<evidence type="ECO:0008006" key="4">
    <source>
        <dbReference type="Google" id="ProtNLM"/>
    </source>
</evidence>
<feature type="chain" id="PRO_5011722980" description="Outer membrane protein" evidence="1">
    <location>
        <begin position="31"/>
        <end position="334"/>
    </location>
</feature>
<proteinExistence type="predicted"/>
<name>A0A1I7FYI6_9GAMM</name>
<keyword evidence="3" id="KW-1185">Reference proteome</keyword>
<dbReference type="AlphaFoldDB" id="A0A1I7FYI6"/>
<sequence length="334" mass="37162">MKAFSFVVRGAFASAFAAMWVASMSMPASAEGLLTFKSENDNYSAGDDGHYTNGVEVSWAFIPPDQHWLRDLADTAPGWSANGLDGVAYRFTHQMYTPDNIEVARLIENDRPYAGVLMGGISLFDSERHTGWRKARSLTLDAGIVGPASGADFLQREFHRWIGSDKPEGWDYQLDNEPLLNLAYRSAWIAQRELNGYEVELGPSAGFALGNLYTYAATGLGVRFGENLERSFGIPSIAPSQGGRSTFLPGQGVGWYAFAAVEGRYMAHNLLLDGNTFEDSHSVNRREWVGDALVGAAFTWNQWQLTYTYAWRTDEFKEQARHDQFGSLSLSLWF</sequence>
<dbReference type="RefSeq" id="WP_217646167.1">
    <property type="nucleotide sequence ID" value="NZ_FPBP01000002.1"/>
</dbReference>
<evidence type="ECO:0000313" key="3">
    <source>
        <dbReference type="Proteomes" id="UP000198693"/>
    </source>
</evidence>
<evidence type="ECO:0000256" key="1">
    <source>
        <dbReference type="SAM" id="SignalP"/>
    </source>
</evidence>
<reference evidence="3" key="1">
    <citation type="submission" date="2016-10" db="EMBL/GenBank/DDBJ databases">
        <authorList>
            <person name="Varghese N."/>
            <person name="Submissions S."/>
        </authorList>
    </citation>
    <scope>NUCLEOTIDE SEQUENCE [LARGE SCALE GENOMIC DNA]</scope>
    <source>
        <strain evidence="3">CGMCC 1.6981</strain>
    </source>
</reference>
<dbReference type="Proteomes" id="UP000198693">
    <property type="component" value="Unassembled WGS sequence"/>
</dbReference>
<evidence type="ECO:0000313" key="2">
    <source>
        <dbReference type="EMBL" id="SFU41235.1"/>
    </source>
</evidence>
<accession>A0A1I7FYI6</accession>
<gene>
    <name evidence="2" type="ORF">SAMN04487955_102101</name>
</gene>
<dbReference type="InterPro" id="IPR018707">
    <property type="entry name" value="LpxR"/>
</dbReference>
<feature type="signal peptide" evidence="1">
    <location>
        <begin position="1"/>
        <end position="30"/>
    </location>
</feature>
<keyword evidence="1" id="KW-0732">Signal</keyword>
<organism evidence="2 3">
    <name type="scientific">Halomonas korlensis</name>
    <dbReference type="NCBI Taxonomy" id="463301"/>
    <lineage>
        <taxon>Bacteria</taxon>
        <taxon>Pseudomonadati</taxon>
        <taxon>Pseudomonadota</taxon>
        <taxon>Gammaproteobacteria</taxon>
        <taxon>Oceanospirillales</taxon>
        <taxon>Halomonadaceae</taxon>
        <taxon>Halomonas</taxon>
    </lineage>
</organism>
<dbReference type="InterPro" id="IPR037107">
    <property type="entry name" value="Put_OMP_sf"/>
</dbReference>
<dbReference type="EMBL" id="FPBP01000002">
    <property type="protein sequence ID" value="SFU41235.1"/>
    <property type="molecule type" value="Genomic_DNA"/>
</dbReference>
<dbReference type="Gene3D" id="2.40.128.140">
    <property type="entry name" value="Outer membrane protein"/>
    <property type="match status" value="1"/>
</dbReference>
<dbReference type="STRING" id="463301.SAMN04487955_102101"/>
<protein>
    <recommendedName>
        <fullName evidence="4">Outer membrane protein</fullName>
    </recommendedName>
</protein>
<dbReference type="Pfam" id="PF09982">
    <property type="entry name" value="LpxR"/>
    <property type="match status" value="1"/>
</dbReference>